<dbReference type="EMBL" id="WUAV01000005">
    <property type="protein sequence ID" value="KAF1750356.1"/>
    <property type="molecule type" value="Genomic_DNA"/>
</dbReference>
<gene>
    <name evidence="1" type="ORF">GCK72_016905</name>
</gene>
<reference evidence="1 2" key="1">
    <citation type="submission" date="2019-12" db="EMBL/GenBank/DDBJ databases">
        <title>Chromosome-level assembly of the Caenorhabditis remanei genome.</title>
        <authorList>
            <person name="Teterina A.A."/>
            <person name="Willis J.H."/>
            <person name="Phillips P.C."/>
        </authorList>
    </citation>
    <scope>NUCLEOTIDE SEQUENCE [LARGE SCALE GENOMIC DNA]</scope>
    <source>
        <strain evidence="1 2">PX506</strain>
        <tissue evidence="1">Whole organism</tissue>
    </source>
</reference>
<evidence type="ECO:0000313" key="2">
    <source>
        <dbReference type="Proteomes" id="UP000483820"/>
    </source>
</evidence>
<dbReference type="KEGG" id="crq:GCK72_016905"/>
<dbReference type="GeneID" id="9803206"/>
<dbReference type="CTD" id="9803206"/>
<name>A0A6A5G654_CAERE</name>
<dbReference type="AlphaFoldDB" id="A0A6A5G654"/>
<comment type="caution">
    <text evidence="1">The sequence shown here is derived from an EMBL/GenBank/DDBJ whole genome shotgun (WGS) entry which is preliminary data.</text>
</comment>
<accession>A0A6A5G654</accession>
<evidence type="ECO:0000313" key="1">
    <source>
        <dbReference type="EMBL" id="KAF1750356.1"/>
    </source>
</evidence>
<sequence length="92" mass="10550">MFLISWMTSRSHQNLEYLKIQVTELDTLDTIFNLPHEVMGADVIRHGKTVKYGIIELRGGTDIKRNDGAIGTVFIEMVDDQMMLKMCVSYLL</sequence>
<proteinExistence type="predicted"/>
<dbReference type="Proteomes" id="UP000483820">
    <property type="component" value="Chromosome V"/>
</dbReference>
<protein>
    <submittedName>
        <fullName evidence="1">Uncharacterized protein</fullName>
    </submittedName>
</protein>
<dbReference type="RefSeq" id="XP_003104455.2">
    <property type="nucleotide sequence ID" value="XM_003104407.2"/>
</dbReference>
<organism evidence="1 2">
    <name type="scientific">Caenorhabditis remanei</name>
    <name type="common">Caenorhabditis vulgaris</name>
    <dbReference type="NCBI Taxonomy" id="31234"/>
    <lineage>
        <taxon>Eukaryota</taxon>
        <taxon>Metazoa</taxon>
        <taxon>Ecdysozoa</taxon>
        <taxon>Nematoda</taxon>
        <taxon>Chromadorea</taxon>
        <taxon>Rhabditida</taxon>
        <taxon>Rhabditina</taxon>
        <taxon>Rhabditomorpha</taxon>
        <taxon>Rhabditoidea</taxon>
        <taxon>Rhabditidae</taxon>
        <taxon>Peloderinae</taxon>
        <taxon>Caenorhabditis</taxon>
    </lineage>
</organism>